<reference evidence="4" key="1">
    <citation type="submission" date="2022-12" db="EMBL/GenBank/DDBJ databases">
        <authorList>
            <person name="Krivoruchko A.V."/>
            <person name="Elkin A."/>
        </authorList>
    </citation>
    <scope>NUCLEOTIDE SEQUENCE</scope>
    <source>
        <strain evidence="4">IEGM 1391</strain>
    </source>
</reference>
<feature type="chain" id="PRO_5045017335" evidence="2">
    <location>
        <begin position="30"/>
        <end position="209"/>
    </location>
</feature>
<dbReference type="EMBL" id="JAPWIJ010000002">
    <property type="protein sequence ID" value="MCZ4517729.1"/>
    <property type="molecule type" value="Genomic_DNA"/>
</dbReference>
<dbReference type="RefSeq" id="WP_269602378.1">
    <property type="nucleotide sequence ID" value="NZ_JAPWIJ010000002.1"/>
</dbReference>
<dbReference type="InterPro" id="IPR022271">
    <property type="entry name" value="Lipocalin_ApoD"/>
</dbReference>
<feature type="domain" description="Lipocalin/cytosolic fatty-acid binding" evidence="3">
    <location>
        <begin position="49"/>
        <end position="195"/>
    </location>
</feature>
<evidence type="ECO:0000259" key="3">
    <source>
        <dbReference type="Pfam" id="PF08212"/>
    </source>
</evidence>
<evidence type="ECO:0000313" key="5">
    <source>
        <dbReference type="Proteomes" id="UP001081071"/>
    </source>
</evidence>
<dbReference type="InterPro" id="IPR047202">
    <property type="entry name" value="Lipocalin_Blc-like_dom"/>
</dbReference>
<dbReference type="PANTHER" id="PTHR10612">
    <property type="entry name" value="APOLIPOPROTEIN D"/>
    <property type="match status" value="1"/>
</dbReference>
<dbReference type="SUPFAM" id="SSF50814">
    <property type="entry name" value="Lipocalins"/>
    <property type="match status" value="1"/>
</dbReference>
<sequence>MNIRTALGRTAIAGVFAAGALLAAAPAQAQPVGPLGSVGLEPLAPIPSLDVERYLGTWNQVAAVPQPFNLICARDTQANYQMIDESNIRVENTCTTWTGQENRIVGNARVNDTVTKAQLHVSFPGVPTQESQEGPTNYIVAYIADDYSWAFVGSPTRTSGFVLKRTPDVSVEQFREIRSVVESLGYDSNFITTTPTPGGATTIQQLSTV</sequence>
<evidence type="ECO:0000313" key="4">
    <source>
        <dbReference type="EMBL" id="MCZ4517729.1"/>
    </source>
</evidence>
<organism evidence="4 5">
    <name type="scientific">Rhodococcus ruber</name>
    <dbReference type="NCBI Taxonomy" id="1830"/>
    <lineage>
        <taxon>Bacteria</taxon>
        <taxon>Bacillati</taxon>
        <taxon>Actinomycetota</taxon>
        <taxon>Actinomycetes</taxon>
        <taxon>Mycobacteriales</taxon>
        <taxon>Nocardiaceae</taxon>
        <taxon>Rhodococcus</taxon>
    </lineage>
</organism>
<dbReference type="Proteomes" id="UP001081071">
    <property type="component" value="Unassembled WGS sequence"/>
</dbReference>
<keyword evidence="5" id="KW-1185">Reference proteome</keyword>
<name>A0ABT4MAI8_9NOCA</name>
<evidence type="ECO:0000256" key="2">
    <source>
        <dbReference type="PIRNR" id="PIRNR036893"/>
    </source>
</evidence>
<evidence type="ECO:0000256" key="1">
    <source>
        <dbReference type="ARBA" id="ARBA00006889"/>
    </source>
</evidence>
<gene>
    <name evidence="4" type="ORF">O4220_04310</name>
</gene>
<accession>A0ABT4MAI8</accession>
<dbReference type="CDD" id="cd19438">
    <property type="entry name" value="lipocalin_Blc-like"/>
    <property type="match status" value="1"/>
</dbReference>
<dbReference type="InterPro" id="IPR000566">
    <property type="entry name" value="Lipocln_cytosolic_FA-bd_dom"/>
</dbReference>
<dbReference type="InterPro" id="IPR012674">
    <property type="entry name" value="Calycin"/>
</dbReference>
<comment type="similarity">
    <text evidence="1 2">Belongs to the calycin superfamily. Lipocalin family.</text>
</comment>
<dbReference type="PIRSF" id="PIRSF036893">
    <property type="entry name" value="Lipocalin_ApoD"/>
    <property type="match status" value="1"/>
</dbReference>
<dbReference type="PANTHER" id="PTHR10612:SF34">
    <property type="entry name" value="APOLIPOPROTEIN D"/>
    <property type="match status" value="1"/>
</dbReference>
<keyword evidence="2" id="KW-0732">Signal</keyword>
<dbReference type="Pfam" id="PF08212">
    <property type="entry name" value="Lipocalin_2"/>
    <property type="match status" value="1"/>
</dbReference>
<protein>
    <submittedName>
        <fullName evidence="4">Lipocalin family protein</fullName>
    </submittedName>
</protein>
<proteinExistence type="inferred from homology"/>
<feature type="signal peptide" evidence="2">
    <location>
        <begin position="1"/>
        <end position="29"/>
    </location>
</feature>
<dbReference type="Gene3D" id="2.40.128.20">
    <property type="match status" value="1"/>
</dbReference>
<comment type="caution">
    <text evidence="4">The sequence shown here is derived from an EMBL/GenBank/DDBJ whole genome shotgun (WGS) entry which is preliminary data.</text>
</comment>